<dbReference type="GO" id="GO:0007018">
    <property type="term" value="P:microtubule-based movement"/>
    <property type="evidence" value="ECO:0007669"/>
    <property type="project" value="InterPro"/>
</dbReference>
<reference evidence="4 5" key="1">
    <citation type="journal article" date="2021" name="Nat. Plants">
        <title>The Taxus genome provides insights into paclitaxel biosynthesis.</title>
        <authorList>
            <person name="Xiong X."/>
            <person name="Gou J."/>
            <person name="Liao Q."/>
            <person name="Li Y."/>
            <person name="Zhou Q."/>
            <person name="Bi G."/>
            <person name="Li C."/>
            <person name="Du R."/>
            <person name="Wang X."/>
            <person name="Sun T."/>
            <person name="Guo L."/>
            <person name="Liang H."/>
            <person name="Lu P."/>
            <person name="Wu Y."/>
            <person name="Zhang Z."/>
            <person name="Ro D.K."/>
            <person name="Shang Y."/>
            <person name="Huang S."/>
            <person name="Yan J."/>
        </authorList>
    </citation>
    <scope>NUCLEOTIDE SEQUENCE [LARGE SCALE GENOMIC DNA]</scope>
    <source>
        <strain evidence="4">Ta-2019</strain>
    </source>
</reference>
<dbReference type="GO" id="GO:0003777">
    <property type="term" value="F:microtubule motor activity"/>
    <property type="evidence" value="ECO:0007669"/>
    <property type="project" value="InterPro"/>
</dbReference>
<dbReference type="GO" id="GO:0015630">
    <property type="term" value="C:microtubule cytoskeleton"/>
    <property type="evidence" value="ECO:0007669"/>
    <property type="project" value="TreeGrafter"/>
</dbReference>
<evidence type="ECO:0000256" key="1">
    <source>
        <dbReference type="ARBA" id="ARBA00023175"/>
    </source>
</evidence>
<feature type="non-terminal residue" evidence="4">
    <location>
        <position position="175"/>
    </location>
</feature>
<dbReference type="EMBL" id="JAHRHJ020003813">
    <property type="protein sequence ID" value="KAH9288758.1"/>
    <property type="molecule type" value="Genomic_DNA"/>
</dbReference>
<dbReference type="Proteomes" id="UP000824469">
    <property type="component" value="Unassembled WGS sequence"/>
</dbReference>
<proteinExistence type="inferred from homology"/>
<comment type="caution">
    <text evidence="2">Lacks conserved residue(s) required for the propagation of feature annotation.</text>
</comment>
<dbReference type="AlphaFoldDB" id="A0AA38F3Y7"/>
<dbReference type="GO" id="GO:0005524">
    <property type="term" value="F:ATP binding"/>
    <property type="evidence" value="ECO:0007669"/>
    <property type="project" value="InterPro"/>
</dbReference>
<dbReference type="SUPFAM" id="SSF52540">
    <property type="entry name" value="P-loop containing nucleoside triphosphate hydrolases"/>
    <property type="match status" value="1"/>
</dbReference>
<feature type="domain" description="Kinesin motor" evidence="3">
    <location>
        <begin position="1"/>
        <end position="175"/>
    </location>
</feature>
<evidence type="ECO:0000313" key="4">
    <source>
        <dbReference type="EMBL" id="KAH9288758.1"/>
    </source>
</evidence>
<dbReference type="SMART" id="SM00129">
    <property type="entry name" value="KISc"/>
    <property type="match status" value="1"/>
</dbReference>
<evidence type="ECO:0000313" key="5">
    <source>
        <dbReference type="Proteomes" id="UP000824469"/>
    </source>
</evidence>
<dbReference type="InterPro" id="IPR001752">
    <property type="entry name" value="Kinesin_motor_dom"/>
</dbReference>
<dbReference type="PRINTS" id="PR00380">
    <property type="entry name" value="KINESINHEAVY"/>
</dbReference>
<name>A0AA38F3Y7_TAXCH</name>
<protein>
    <recommendedName>
        <fullName evidence="3">Kinesin motor domain-containing protein</fullName>
    </recommendedName>
</protein>
<feature type="non-terminal residue" evidence="4">
    <location>
        <position position="1"/>
    </location>
</feature>
<gene>
    <name evidence="4" type="ORF">KI387_032875</name>
</gene>
<organism evidence="4 5">
    <name type="scientific">Taxus chinensis</name>
    <name type="common">Chinese yew</name>
    <name type="synonym">Taxus wallichiana var. chinensis</name>
    <dbReference type="NCBI Taxonomy" id="29808"/>
    <lineage>
        <taxon>Eukaryota</taxon>
        <taxon>Viridiplantae</taxon>
        <taxon>Streptophyta</taxon>
        <taxon>Embryophyta</taxon>
        <taxon>Tracheophyta</taxon>
        <taxon>Spermatophyta</taxon>
        <taxon>Pinopsida</taxon>
        <taxon>Pinidae</taxon>
        <taxon>Conifers II</taxon>
        <taxon>Cupressales</taxon>
        <taxon>Taxaceae</taxon>
        <taxon>Taxus</taxon>
    </lineage>
</organism>
<dbReference type="PANTHER" id="PTHR47972:SF39">
    <property type="entry name" value="KINESIN-LIKE PROTEIN KIN-14I"/>
    <property type="match status" value="1"/>
</dbReference>
<dbReference type="PROSITE" id="PS50067">
    <property type="entry name" value="KINESIN_MOTOR_2"/>
    <property type="match status" value="1"/>
</dbReference>
<dbReference type="InterPro" id="IPR027640">
    <property type="entry name" value="Kinesin-like_fam"/>
</dbReference>
<keyword evidence="1" id="KW-0505">Motor protein</keyword>
<evidence type="ECO:0000259" key="3">
    <source>
        <dbReference type="PROSITE" id="PS50067"/>
    </source>
</evidence>
<comment type="caution">
    <text evidence="4">The sequence shown here is derived from an EMBL/GenBank/DDBJ whole genome shotgun (WGS) entry which is preliminary data.</text>
</comment>
<dbReference type="PANTHER" id="PTHR47972">
    <property type="entry name" value="KINESIN-LIKE PROTEIN KLP-3"/>
    <property type="match status" value="1"/>
</dbReference>
<dbReference type="GO" id="GO:0008017">
    <property type="term" value="F:microtubule binding"/>
    <property type="evidence" value="ECO:0007669"/>
    <property type="project" value="InterPro"/>
</dbReference>
<evidence type="ECO:0000256" key="2">
    <source>
        <dbReference type="PROSITE-ProRule" id="PRU00283"/>
    </source>
</evidence>
<dbReference type="InterPro" id="IPR036961">
    <property type="entry name" value="Kinesin_motor_dom_sf"/>
</dbReference>
<comment type="similarity">
    <text evidence="2">Belongs to the TRAFAC class myosin-kinesin ATPase superfamily. Kinesin family.</text>
</comment>
<dbReference type="Pfam" id="PF00225">
    <property type="entry name" value="Kinesin"/>
    <property type="match status" value="1"/>
</dbReference>
<sequence length="175" mass="19783">AGPRVITEENWGVNYRALNDLFQISEQRKNLFTYDVAVQMIEIYNEQVQDLLVSDGSNKRYPFSIYEYFLSYYILDFSFFNSLQSFTPSTFEIRNNSQQKGFNVPDANLIPVASTSVMIELMNLGHKNRAVGATTLNDRSSRSHSVLTVHVQGKDLTSGMILQGCLHLVDLAGSE</sequence>
<dbReference type="Gene3D" id="3.40.850.10">
    <property type="entry name" value="Kinesin motor domain"/>
    <property type="match status" value="1"/>
</dbReference>
<keyword evidence="5" id="KW-1185">Reference proteome</keyword>
<accession>A0AA38F3Y7</accession>
<dbReference type="InterPro" id="IPR027417">
    <property type="entry name" value="P-loop_NTPase"/>
</dbReference>